<dbReference type="CDD" id="cd06170">
    <property type="entry name" value="LuxR_C_like"/>
    <property type="match status" value="1"/>
</dbReference>
<dbReference type="InterPro" id="IPR036388">
    <property type="entry name" value="WH-like_DNA-bd_sf"/>
</dbReference>
<evidence type="ECO:0000256" key="2">
    <source>
        <dbReference type="PROSITE-ProRule" id="PRU00169"/>
    </source>
</evidence>
<dbReference type="PROSITE" id="PS50043">
    <property type="entry name" value="HTH_LUXR_2"/>
    <property type="match status" value="1"/>
</dbReference>
<dbReference type="InterPro" id="IPR000792">
    <property type="entry name" value="Tscrpt_reg_LuxR_C"/>
</dbReference>
<dbReference type="InterPro" id="IPR039420">
    <property type="entry name" value="WalR-like"/>
</dbReference>
<feature type="domain" description="Response regulatory" evidence="4">
    <location>
        <begin position="23"/>
        <end position="144"/>
    </location>
</feature>
<evidence type="ECO:0000313" key="5">
    <source>
        <dbReference type="EMBL" id="QPS19341.1"/>
    </source>
</evidence>
<sequence>MNTYYQPSISLASNDAYDKKNGHAVIMEPCPVTALGIRNKLIESCGYRQDRILHVRCLADLPSVLLKHRPRLLIMELCGKSESVLDGLRLIAEVQAASPQTALLVCTALDESRILRQLIASGIHGLMLKQEPAIALTHCVQQVLAGKCSFSHRIRQRQLHEATPGRPLTIRELDVLAELFSGKSVSSVALTMRRDIRTVSTHKRNAMLKLGFHNDGELYLQGKWMAMNGPSFVR</sequence>
<dbReference type="InterPro" id="IPR001789">
    <property type="entry name" value="Sig_transdc_resp-reg_receiver"/>
</dbReference>
<dbReference type="SUPFAM" id="SSF52172">
    <property type="entry name" value="CheY-like"/>
    <property type="match status" value="1"/>
</dbReference>
<dbReference type="Pfam" id="PF00196">
    <property type="entry name" value="GerE"/>
    <property type="match status" value="1"/>
</dbReference>
<evidence type="ECO:0000313" key="6">
    <source>
        <dbReference type="EMBL" id="SQI44894.1"/>
    </source>
</evidence>
<comment type="caution">
    <text evidence="2">Lacks conserved residue(s) required for the propagation of feature annotation.</text>
</comment>
<evidence type="ECO:0000256" key="1">
    <source>
        <dbReference type="ARBA" id="ARBA00023125"/>
    </source>
</evidence>
<dbReference type="Gene3D" id="3.40.50.2300">
    <property type="match status" value="1"/>
</dbReference>
<keyword evidence="1" id="KW-0238">DNA-binding</keyword>
<dbReference type="AlphaFoldDB" id="A0A2X4Y8S7"/>
<feature type="domain" description="HTH luxR-type" evidence="3">
    <location>
        <begin position="161"/>
        <end position="226"/>
    </location>
</feature>
<dbReference type="InterPro" id="IPR016032">
    <property type="entry name" value="Sig_transdc_resp-reg_C-effctor"/>
</dbReference>
<accession>A0A2X4Y8S7</accession>
<proteinExistence type="predicted"/>
<dbReference type="SMART" id="SM00421">
    <property type="entry name" value="HTH_LUXR"/>
    <property type="match status" value="1"/>
</dbReference>
<evidence type="ECO:0000259" key="3">
    <source>
        <dbReference type="PROSITE" id="PS50043"/>
    </source>
</evidence>
<dbReference type="RefSeq" id="WP_063200213.1">
    <property type="nucleotide sequence ID" value="NZ_CAMITG010000010.1"/>
</dbReference>
<dbReference type="GO" id="GO:0003677">
    <property type="term" value="F:DNA binding"/>
    <property type="evidence" value="ECO:0007669"/>
    <property type="project" value="UniProtKB-KW"/>
</dbReference>
<dbReference type="Proteomes" id="UP000248897">
    <property type="component" value="Chromosome 1"/>
</dbReference>
<dbReference type="EMBL" id="LS483469">
    <property type="protein sequence ID" value="SQI44894.1"/>
    <property type="molecule type" value="Genomic_DNA"/>
</dbReference>
<dbReference type="GO" id="GO:0006355">
    <property type="term" value="P:regulation of DNA-templated transcription"/>
    <property type="evidence" value="ECO:0007669"/>
    <property type="project" value="InterPro"/>
</dbReference>
<dbReference type="Gene3D" id="1.10.10.10">
    <property type="entry name" value="Winged helix-like DNA-binding domain superfamily/Winged helix DNA-binding domain"/>
    <property type="match status" value="1"/>
</dbReference>
<dbReference type="STRING" id="82996.ADP72_15930"/>
<dbReference type="GO" id="GO:0000160">
    <property type="term" value="P:phosphorelay signal transduction system"/>
    <property type="evidence" value="ECO:0007669"/>
    <property type="project" value="InterPro"/>
</dbReference>
<organism evidence="6 7">
    <name type="scientific">Serratia plymuthica</name>
    <dbReference type="NCBI Taxonomy" id="82996"/>
    <lineage>
        <taxon>Bacteria</taxon>
        <taxon>Pseudomonadati</taxon>
        <taxon>Pseudomonadota</taxon>
        <taxon>Gammaproteobacteria</taxon>
        <taxon>Enterobacterales</taxon>
        <taxon>Yersiniaceae</taxon>
        <taxon>Serratia</taxon>
    </lineage>
</organism>
<protein>
    <submittedName>
        <fullName evidence="6">Capsular synthesis regulator component B</fullName>
    </submittedName>
    <submittedName>
        <fullName evidence="5">Response regulator transcription factor</fullName>
    </submittedName>
</protein>
<keyword evidence="8" id="KW-1185">Reference proteome</keyword>
<reference evidence="6 7" key="1">
    <citation type="submission" date="2018-06" db="EMBL/GenBank/DDBJ databases">
        <authorList>
            <consortium name="Pathogen Informatics"/>
            <person name="Doyle S."/>
        </authorList>
    </citation>
    <scope>NUCLEOTIDE SEQUENCE [LARGE SCALE GENOMIC DNA]</scope>
    <source>
        <strain evidence="6 7">NCTC12961</strain>
    </source>
</reference>
<dbReference type="PANTHER" id="PTHR43214:SF17">
    <property type="entry name" value="TRANSCRIPTIONAL REGULATORY PROTEIN RCSB"/>
    <property type="match status" value="1"/>
</dbReference>
<dbReference type="InterPro" id="IPR011006">
    <property type="entry name" value="CheY-like_superfamily"/>
</dbReference>
<dbReference type="PROSITE" id="PS50110">
    <property type="entry name" value="RESPONSE_REGULATORY"/>
    <property type="match status" value="1"/>
</dbReference>
<evidence type="ECO:0000313" key="8">
    <source>
        <dbReference type="Proteomes" id="UP000594967"/>
    </source>
</evidence>
<dbReference type="PROSITE" id="PS00622">
    <property type="entry name" value="HTH_LUXR_1"/>
    <property type="match status" value="1"/>
</dbReference>
<dbReference type="EMBL" id="CP065673">
    <property type="protein sequence ID" value="QPS19341.1"/>
    <property type="molecule type" value="Genomic_DNA"/>
</dbReference>
<evidence type="ECO:0000259" key="4">
    <source>
        <dbReference type="PROSITE" id="PS50110"/>
    </source>
</evidence>
<name>A0A2X4Y8S7_SERPL</name>
<dbReference type="PANTHER" id="PTHR43214">
    <property type="entry name" value="TWO-COMPONENT RESPONSE REGULATOR"/>
    <property type="match status" value="1"/>
</dbReference>
<reference evidence="5 8" key="2">
    <citation type="submission" date="2020-12" db="EMBL/GenBank/DDBJ databases">
        <title>FDA dAtabase for Regulatory Grade micrObial Sequences (FDA-ARGOS): Supporting development and validation of Infectious Disease Dx tests.</title>
        <authorList>
            <person name="Sproer C."/>
            <person name="Gronow S."/>
            <person name="Severitt S."/>
            <person name="Schroder I."/>
            <person name="Tallon L."/>
            <person name="Sadzewicz L."/>
            <person name="Zhao X."/>
            <person name="Boylan J."/>
            <person name="Ott S."/>
            <person name="Bowen H."/>
            <person name="Vavikolanu K."/>
            <person name="Mehta A."/>
            <person name="Aluvathingal J."/>
            <person name="Nadendla S."/>
            <person name="Lowell S."/>
            <person name="Myers T."/>
            <person name="Yan Y."/>
            <person name="Sichtig H."/>
        </authorList>
    </citation>
    <scope>NUCLEOTIDE SEQUENCE [LARGE SCALE GENOMIC DNA]</scope>
    <source>
        <strain evidence="5 8">FDAARGOS_907</strain>
    </source>
</reference>
<gene>
    <name evidence="6" type="primary">rcsB_2</name>
    <name evidence="5" type="ORF">I6G64_17345</name>
    <name evidence="6" type="ORF">NCTC12961_04787</name>
</gene>
<dbReference type="SUPFAM" id="SSF46894">
    <property type="entry name" value="C-terminal effector domain of the bipartite response regulators"/>
    <property type="match status" value="1"/>
</dbReference>
<evidence type="ECO:0000313" key="7">
    <source>
        <dbReference type="Proteomes" id="UP000248897"/>
    </source>
</evidence>
<dbReference type="PRINTS" id="PR00038">
    <property type="entry name" value="HTHLUXR"/>
</dbReference>
<dbReference type="Proteomes" id="UP000594967">
    <property type="component" value="Chromosome"/>
</dbReference>